<feature type="region of interest" description="Disordered" evidence="5">
    <location>
        <begin position="342"/>
        <end position="362"/>
    </location>
</feature>
<evidence type="ECO:0000259" key="6">
    <source>
        <dbReference type="PROSITE" id="PS50888"/>
    </source>
</evidence>
<dbReference type="PANTHER" id="PTHR36066:SF2">
    <property type="entry name" value="TRANSCRIPTION FACTOR BHLH145"/>
    <property type="match status" value="1"/>
</dbReference>
<feature type="domain" description="BHLH" evidence="6">
    <location>
        <begin position="465"/>
        <end position="514"/>
    </location>
</feature>
<evidence type="ECO:0000256" key="1">
    <source>
        <dbReference type="ARBA" id="ARBA00004123"/>
    </source>
</evidence>
<evidence type="ECO:0000313" key="8">
    <source>
        <dbReference type="Proteomes" id="UP001227230"/>
    </source>
</evidence>
<dbReference type="InterPro" id="IPR011598">
    <property type="entry name" value="bHLH_dom"/>
</dbReference>
<comment type="subcellular location">
    <subcellularLocation>
        <location evidence="1">Nucleus</location>
    </subcellularLocation>
</comment>
<protein>
    <recommendedName>
        <fullName evidence="6">BHLH domain-containing protein</fullName>
    </recommendedName>
</protein>
<dbReference type="Pfam" id="PF23173">
    <property type="entry name" value="bHLH_SAC51"/>
    <property type="match status" value="1"/>
</dbReference>
<accession>A0ABY9DQH2</accession>
<evidence type="ECO:0000256" key="4">
    <source>
        <dbReference type="ARBA" id="ARBA00023242"/>
    </source>
</evidence>
<name>A0ABY9DQH2_VITVI</name>
<dbReference type="PROSITE" id="PS50888">
    <property type="entry name" value="BHLH"/>
    <property type="match status" value="1"/>
</dbReference>
<keyword evidence="2" id="KW-0805">Transcription regulation</keyword>
<sequence length="526" mass="57587">MKSIIVLLGGASGDGPIFLTPPSLLLKQGVPWIAMSMSSTLAGNGLKRKNIGNEKIERSDDTGKWQVAREESVVFRLIEFWPSRIRAISLLLTQLDLELGRDVVMVCQAASQTRFRALKHENGIAGSATIIVRVIACFQPLQDCQAEYFPTCNCASGDRLGLMEKDCGSWLPHQHPGWLSPDLNTLSAPLGLELEQQNIISAYMNPCPNLVPTSGSLTAHTFSVLPHSRPSQPNEPHGWFYCLPRFRQAFTHASNSILKEKLPAGPYGNSRVVNAPNVISECAQKRFLVFDQSGDQTTLVFSSVIGTPGQCLTSWSPKPSGAHNLSGGEEGTKRDLIYHQGPILTDESNENGGTDVQSEMHEDTEELNALLYSDDEYSYSEDDEETSTGHSPSTMTVYDRQEWLEGEAEEVASSDGSNKRRKLFNGDFNVPSLMDTASSAKPDNSLEYEDDAESSCADGNNPEPGEIQSFSGNKRSRKDRIRETVNILQSLIPGGKGKDAIVVLDEAIHYLKSLKLKAKALGLDTP</sequence>
<dbReference type="SUPFAM" id="SSF47459">
    <property type="entry name" value="HLH, helix-loop-helix DNA-binding domain"/>
    <property type="match status" value="1"/>
</dbReference>
<organism evidence="7 8">
    <name type="scientific">Vitis vinifera</name>
    <name type="common">Grape</name>
    <dbReference type="NCBI Taxonomy" id="29760"/>
    <lineage>
        <taxon>Eukaryota</taxon>
        <taxon>Viridiplantae</taxon>
        <taxon>Streptophyta</taxon>
        <taxon>Embryophyta</taxon>
        <taxon>Tracheophyta</taxon>
        <taxon>Spermatophyta</taxon>
        <taxon>Magnoliopsida</taxon>
        <taxon>eudicotyledons</taxon>
        <taxon>Gunneridae</taxon>
        <taxon>Pentapetalae</taxon>
        <taxon>rosids</taxon>
        <taxon>Vitales</taxon>
        <taxon>Vitaceae</taxon>
        <taxon>Viteae</taxon>
        <taxon>Vitis</taxon>
    </lineage>
</organism>
<dbReference type="InterPro" id="IPR037546">
    <property type="entry name" value="SAC51-like"/>
</dbReference>
<proteinExistence type="predicted"/>
<reference evidence="7 8" key="1">
    <citation type="journal article" date="2023" name="Hortic Res">
        <title>The complete reference genome for grapevine (Vitis vinifera L.) genetics and breeding.</title>
        <authorList>
            <person name="Shi X."/>
            <person name="Cao S."/>
            <person name="Wang X."/>
            <person name="Huang S."/>
            <person name="Wang Y."/>
            <person name="Liu Z."/>
            <person name="Liu W."/>
            <person name="Leng X."/>
            <person name="Peng Y."/>
            <person name="Wang N."/>
            <person name="Wang Y."/>
            <person name="Ma Z."/>
            <person name="Xu X."/>
            <person name="Zhang F."/>
            <person name="Xue H."/>
            <person name="Zhong H."/>
            <person name="Wang Y."/>
            <person name="Zhang K."/>
            <person name="Velt A."/>
            <person name="Avia K."/>
            <person name="Holtgrawe D."/>
            <person name="Grimplet J."/>
            <person name="Matus J.T."/>
            <person name="Ware D."/>
            <person name="Wu X."/>
            <person name="Wang H."/>
            <person name="Liu C."/>
            <person name="Fang Y."/>
            <person name="Rustenholz C."/>
            <person name="Cheng Z."/>
            <person name="Xiao H."/>
            <person name="Zhou Y."/>
        </authorList>
    </citation>
    <scope>NUCLEOTIDE SEQUENCE [LARGE SCALE GENOMIC DNA]</scope>
    <source>
        <strain evidence="8">cv. Pinot noir / PN40024</strain>
        <tissue evidence="7">Leaf</tissue>
    </source>
</reference>
<keyword evidence="4" id="KW-0539">Nucleus</keyword>
<evidence type="ECO:0000256" key="3">
    <source>
        <dbReference type="ARBA" id="ARBA00023163"/>
    </source>
</evidence>
<evidence type="ECO:0000256" key="5">
    <source>
        <dbReference type="SAM" id="MobiDB-lite"/>
    </source>
</evidence>
<dbReference type="Proteomes" id="UP001227230">
    <property type="component" value="Chromosome 18"/>
</dbReference>
<dbReference type="EMBL" id="CP126665">
    <property type="protein sequence ID" value="WKA09667.1"/>
    <property type="molecule type" value="Genomic_DNA"/>
</dbReference>
<dbReference type="PANTHER" id="PTHR36066">
    <property type="entry name" value="TRANSCRIPTION FACTOR BHLH145"/>
    <property type="match status" value="1"/>
</dbReference>
<dbReference type="CDD" id="cd18917">
    <property type="entry name" value="bHLH_AtSAC51_like"/>
    <property type="match status" value="1"/>
</dbReference>
<dbReference type="Gene3D" id="4.10.280.10">
    <property type="entry name" value="Helix-loop-helix DNA-binding domain"/>
    <property type="match status" value="1"/>
</dbReference>
<gene>
    <name evidence="7" type="ORF">VitviT2T_027292</name>
</gene>
<keyword evidence="8" id="KW-1185">Reference proteome</keyword>
<keyword evidence="3" id="KW-0804">Transcription</keyword>
<evidence type="ECO:0000256" key="2">
    <source>
        <dbReference type="ARBA" id="ARBA00023015"/>
    </source>
</evidence>
<feature type="region of interest" description="Disordered" evidence="5">
    <location>
        <begin position="431"/>
        <end position="478"/>
    </location>
</feature>
<dbReference type="InterPro" id="IPR036638">
    <property type="entry name" value="HLH_DNA-bd_sf"/>
</dbReference>
<evidence type="ECO:0000313" key="7">
    <source>
        <dbReference type="EMBL" id="WKA09667.1"/>
    </source>
</evidence>